<name>S4P132_9NEOP</name>
<feature type="signal peptide" evidence="1">
    <location>
        <begin position="1"/>
        <end position="25"/>
    </location>
</feature>
<reference evidence="2" key="2">
    <citation type="submission" date="2013-05" db="EMBL/GenBank/DDBJ databases">
        <authorList>
            <person name="Carter J.-M."/>
            <person name="Baker S.C."/>
            <person name="Pink R."/>
            <person name="Carter D.R.F."/>
            <person name="Collins A."/>
            <person name="Tomlin J."/>
            <person name="Gibbs M."/>
            <person name="Breuker C.J."/>
        </authorList>
    </citation>
    <scope>NUCLEOTIDE SEQUENCE</scope>
    <source>
        <tissue evidence="2">Ovary</tissue>
    </source>
</reference>
<evidence type="ECO:0000256" key="1">
    <source>
        <dbReference type="SAM" id="SignalP"/>
    </source>
</evidence>
<sequence length="68" mass="7624">MGNKLILFITILTFLLLNNFSFSFSRDLVTFVESTDLTDSLSRFNMDLGVVSSDLLDFCMLLSETSSS</sequence>
<accession>S4P132</accession>
<proteinExistence type="predicted"/>
<evidence type="ECO:0000313" key="2">
    <source>
        <dbReference type="EMBL" id="JAA81873.1"/>
    </source>
</evidence>
<keyword evidence="1" id="KW-0732">Signal</keyword>
<protein>
    <submittedName>
        <fullName evidence="2">Uncharacterized protein</fullName>
    </submittedName>
</protein>
<organism evidence="2">
    <name type="scientific">Pararge aegeria</name>
    <name type="common">speckled wood butterfly</name>
    <dbReference type="NCBI Taxonomy" id="116150"/>
    <lineage>
        <taxon>Eukaryota</taxon>
        <taxon>Metazoa</taxon>
        <taxon>Ecdysozoa</taxon>
        <taxon>Arthropoda</taxon>
        <taxon>Hexapoda</taxon>
        <taxon>Insecta</taxon>
        <taxon>Pterygota</taxon>
        <taxon>Neoptera</taxon>
        <taxon>Endopterygota</taxon>
        <taxon>Lepidoptera</taxon>
        <taxon>Glossata</taxon>
        <taxon>Ditrysia</taxon>
        <taxon>Papilionoidea</taxon>
        <taxon>Nymphalidae</taxon>
        <taxon>Satyrinae</taxon>
        <taxon>Satyrini</taxon>
        <taxon>Parargina</taxon>
        <taxon>Pararge</taxon>
    </lineage>
</organism>
<reference evidence="2" key="1">
    <citation type="journal article" date="2013" name="BMC Genomics">
        <title>Unscrambling butterfly oogenesis.</title>
        <authorList>
            <person name="Carter J.M."/>
            <person name="Baker S.C."/>
            <person name="Pink R."/>
            <person name="Carter D.R."/>
            <person name="Collins A."/>
            <person name="Tomlin J."/>
            <person name="Gibbs M."/>
            <person name="Breuker C.J."/>
        </authorList>
    </citation>
    <scope>NUCLEOTIDE SEQUENCE</scope>
    <source>
        <tissue evidence="2">Ovary</tissue>
    </source>
</reference>
<dbReference type="EMBL" id="GAIX01010687">
    <property type="protein sequence ID" value="JAA81873.1"/>
    <property type="molecule type" value="Transcribed_RNA"/>
</dbReference>
<feature type="chain" id="PRO_5004531777" evidence="1">
    <location>
        <begin position="26"/>
        <end position="68"/>
    </location>
</feature>
<dbReference type="AlphaFoldDB" id="S4P132"/>